<dbReference type="EMBL" id="JBHTAA010000005">
    <property type="protein sequence ID" value="MFC7204127.1"/>
    <property type="molecule type" value="Genomic_DNA"/>
</dbReference>
<keyword evidence="4" id="KW-1185">Reference proteome</keyword>
<dbReference type="RefSeq" id="WP_390223564.1">
    <property type="nucleotide sequence ID" value="NZ_JBHTAA010000005.1"/>
</dbReference>
<dbReference type="Pfam" id="PF01408">
    <property type="entry name" value="GFO_IDH_MocA"/>
    <property type="match status" value="1"/>
</dbReference>
<accession>A0ABD5ZFP0</accession>
<feature type="domain" description="GFO/IDH/MocA-like oxidoreductase" evidence="2">
    <location>
        <begin position="128"/>
        <end position="253"/>
    </location>
</feature>
<dbReference type="SUPFAM" id="SSF55347">
    <property type="entry name" value="Glyceraldehyde-3-phosphate dehydrogenase-like, C-terminal domain"/>
    <property type="match status" value="1"/>
</dbReference>
<evidence type="ECO:0000313" key="4">
    <source>
        <dbReference type="Proteomes" id="UP001596481"/>
    </source>
</evidence>
<dbReference type="Proteomes" id="UP001596481">
    <property type="component" value="Unassembled WGS sequence"/>
</dbReference>
<dbReference type="InterPro" id="IPR000683">
    <property type="entry name" value="Gfo/Idh/MocA-like_OxRdtase_N"/>
</dbReference>
<protein>
    <submittedName>
        <fullName evidence="3">Gfo/Idh/MocA family protein</fullName>
    </submittedName>
</protein>
<evidence type="ECO:0000259" key="2">
    <source>
        <dbReference type="Pfam" id="PF22725"/>
    </source>
</evidence>
<dbReference type="Gene3D" id="3.40.50.720">
    <property type="entry name" value="NAD(P)-binding Rossmann-like Domain"/>
    <property type="match status" value="1"/>
</dbReference>
<organism evidence="3 4">
    <name type="scientific">Haloferax namakaokahaiae</name>
    <dbReference type="NCBI Taxonomy" id="1748331"/>
    <lineage>
        <taxon>Archaea</taxon>
        <taxon>Methanobacteriati</taxon>
        <taxon>Methanobacteriota</taxon>
        <taxon>Stenosarchaea group</taxon>
        <taxon>Halobacteria</taxon>
        <taxon>Halobacteriales</taxon>
        <taxon>Haloferacaceae</taxon>
        <taxon>Haloferax</taxon>
    </lineage>
</organism>
<dbReference type="InterPro" id="IPR051450">
    <property type="entry name" value="Gfo/Idh/MocA_Oxidoreductases"/>
</dbReference>
<dbReference type="PANTHER" id="PTHR43377:SF1">
    <property type="entry name" value="BILIVERDIN REDUCTASE A"/>
    <property type="match status" value="1"/>
</dbReference>
<sequence>MFRVAAIGLGDLGMLECRLFNELDGAQIVAGSDPNPDARDHFEWEFDAPAYEDVEDMLESEFLDGVTIASPHTRHFDHALAAIEHGLHVHLEKPMVTDFGGAQALVHRAEEYDVTFAVGYQRHFDPRFVEIRRLIDEGRIGDPHMVITHLEQQWIRWTKDQWRTDPSLSGGGQLYDSGSHILDAMLWCTRSTPVSVAAAIDEQGYDVDVNSALAVVLDRDGSRITASVGVSGDGQSIPDPGESLRVLGSDGMISYDGETIELTEGGMTYQTTPRVPEFEALTSKKLRNFVDAARDEADLLIPAEDGVKVVALTEAAYESATTGHRVNVDIDHD</sequence>
<dbReference type="Pfam" id="PF22725">
    <property type="entry name" value="GFO_IDH_MocA_C3"/>
    <property type="match status" value="1"/>
</dbReference>
<dbReference type="SUPFAM" id="SSF51735">
    <property type="entry name" value="NAD(P)-binding Rossmann-fold domains"/>
    <property type="match status" value="1"/>
</dbReference>
<dbReference type="InterPro" id="IPR055170">
    <property type="entry name" value="GFO_IDH_MocA-like_dom"/>
</dbReference>
<reference evidence="3 4" key="1">
    <citation type="journal article" date="2019" name="Int. J. Syst. Evol. Microbiol.">
        <title>The Global Catalogue of Microorganisms (GCM) 10K type strain sequencing project: providing services to taxonomists for standard genome sequencing and annotation.</title>
        <authorList>
            <consortium name="The Broad Institute Genomics Platform"/>
            <consortium name="The Broad Institute Genome Sequencing Center for Infectious Disease"/>
            <person name="Wu L."/>
            <person name="Ma J."/>
        </authorList>
    </citation>
    <scope>NUCLEOTIDE SEQUENCE [LARGE SCALE GENOMIC DNA]</scope>
    <source>
        <strain evidence="3 4">DSM 29988</strain>
    </source>
</reference>
<dbReference type="Gene3D" id="3.30.360.10">
    <property type="entry name" value="Dihydrodipicolinate Reductase, domain 2"/>
    <property type="match status" value="1"/>
</dbReference>
<dbReference type="InterPro" id="IPR036291">
    <property type="entry name" value="NAD(P)-bd_dom_sf"/>
</dbReference>
<name>A0ABD5ZFP0_9EURY</name>
<feature type="domain" description="Gfo/Idh/MocA-like oxidoreductase N-terminal" evidence="1">
    <location>
        <begin position="2"/>
        <end position="120"/>
    </location>
</feature>
<dbReference type="AlphaFoldDB" id="A0ABD5ZFP0"/>
<evidence type="ECO:0000259" key="1">
    <source>
        <dbReference type="Pfam" id="PF01408"/>
    </source>
</evidence>
<proteinExistence type="predicted"/>
<dbReference type="PANTHER" id="PTHR43377">
    <property type="entry name" value="BILIVERDIN REDUCTASE A"/>
    <property type="match status" value="1"/>
</dbReference>
<comment type="caution">
    <text evidence="3">The sequence shown here is derived from an EMBL/GenBank/DDBJ whole genome shotgun (WGS) entry which is preliminary data.</text>
</comment>
<evidence type="ECO:0000313" key="3">
    <source>
        <dbReference type="EMBL" id="MFC7204127.1"/>
    </source>
</evidence>
<gene>
    <name evidence="3" type="ORF">ACFQJC_11430</name>
</gene>